<feature type="region of interest" description="Disordered" evidence="8">
    <location>
        <begin position="68"/>
        <end position="110"/>
    </location>
</feature>
<dbReference type="GO" id="GO:0005634">
    <property type="term" value="C:nucleus"/>
    <property type="evidence" value="ECO:0007669"/>
    <property type="project" value="UniProtKB-SubCell"/>
</dbReference>
<feature type="region of interest" description="Disordered" evidence="8">
    <location>
        <begin position="1"/>
        <end position="26"/>
    </location>
</feature>
<dbReference type="InterPro" id="IPR044827">
    <property type="entry name" value="GBF-like"/>
</dbReference>
<reference evidence="10" key="1">
    <citation type="journal article" date="1997" name="Nucleic Acids Res.">
        <title>tRNAscan-SE: a program for improved detection of transfer RNA genes in genomic sequence.</title>
        <authorList>
            <person name="Lowe T.M."/>
            <person name="Eddy S.R."/>
        </authorList>
    </citation>
    <scope>NUCLEOTIDE SEQUENCE [LARGE SCALE GENOMIC DNA]</scope>
    <source>
        <strain evidence="10">r\B97-61/B2</strain>
    </source>
</reference>
<dbReference type="KEGG" id="tcc:18598196"/>
<dbReference type="InterPro" id="IPR045314">
    <property type="entry name" value="bZIP_plant_GBF1"/>
</dbReference>
<organism evidence="10 11">
    <name type="scientific">Theobroma cacao</name>
    <name type="common">Cacao</name>
    <name type="synonym">Cocoa</name>
    <dbReference type="NCBI Taxonomy" id="3641"/>
    <lineage>
        <taxon>Eukaryota</taxon>
        <taxon>Viridiplantae</taxon>
        <taxon>Streptophyta</taxon>
        <taxon>Embryophyta</taxon>
        <taxon>Tracheophyta</taxon>
        <taxon>Spermatophyta</taxon>
        <taxon>Magnoliopsida</taxon>
        <taxon>eudicotyledons</taxon>
        <taxon>Gunneridae</taxon>
        <taxon>Pentapetalae</taxon>
        <taxon>rosids</taxon>
        <taxon>malvids</taxon>
        <taxon>Malvales</taxon>
        <taxon>Malvaceae</taxon>
        <taxon>Byttnerioideae</taxon>
        <taxon>Theobroma</taxon>
    </lineage>
</organism>
<accession>A0AB32V3V0</accession>
<reference evidence="11" key="2">
    <citation type="submission" date="2025-08" db="UniProtKB">
        <authorList>
            <consortium name="RefSeq"/>
        </authorList>
    </citation>
    <scope>IDENTIFICATION</scope>
</reference>
<evidence type="ECO:0000256" key="2">
    <source>
        <dbReference type="ARBA" id="ARBA00007163"/>
    </source>
</evidence>
<dbReference type="Gramene" id="Tc05v2_t007320.3">
    <property type="protein sequence ID" value="Tc05v2_p007320.3"/>
    <property type="gene ID" value="Tc05v2_g007320"/>
</dbReference>
<dbReference type="RefSeq" id="XP_007027676.2">
    <property type="nucleotide sequence ID" value="XM_007027614.2"/>
</dbReference>
<keyword evidence="6" id="KW-0539">Nucleus</keyword>
<dbReference type="PROSITE" id="PS50217">
    <property type="entry name" value="BZIP"/>
    <property type="match status" value="1"/>
</dbReference>
<dbReference type="GO" id="GO:0043565">
    <property type="term" value="F:sequence-specific DNA binding"/>
    <property type="evidence" value="ECO:0007669"/>
    <property type="project" value="InterPro"/>
</dbReference>
<name>A0AB32V3V0_THECC</name>
<dbReference type="GO" id="GO:0003700">
    <property type="term" value="F:DNA-binding transcription factor activity"/>
    <property type="evidence" value="ECO:0007669"/>
    <property type="project" value="InterPro"/>
</dbReference>
<comment type="similarity">
    <text evidence="2">Belongs to the bZIP family.</text>
</comment>
<evidence type="ECO:0000313" key="10">
    <source>
        <dbReference type="Proteomes" id="UP000694886"/>
    </source>
</evidence>
<dbReference type="SMART" id="SM00338">
    <property type="entry name" value="BRLZ"/>
    <property type="match status" value="1"/>
</dbReference>
<feature type="compositionally biased region" description="Low complexity" evidence="8">
    <location>
        <begin position="17"/>
        <end position="26"/>
    </location>
</feature>
<dbReference type="PANTHER" id="PTHR45967:SF28">
    <property type="entry name" value="BASIC-LEUCINE ZIPPER (BZIP) TRANSCRIPTION FACTOR FAMILY PROTEIN"/>
    <property type="match status" value="1"/>
</dbReference>
<keyword evidence="4" id="KW-0238">DNA-binding</keyword>
<feature type="coiled-coil region" evidence="7">
    <location>
        <begin position="240"/>
        <end position="312"/>
    </location>
</feature>
<comment type="subcellular location">
    <subcellularLocation>
        <location evidence="1">Nucleus</location>
    </subcellularLocation>
</comment>
<evidence type="ECO:0000256" key="5">
    <source>
        <dbReference type="ARBA" id="ARBA00023163"/>
    </source>
</evidence>
<evidence type="ECO:0000256" key="1">
    <source>
        <dbReference type="ARBA" id="ARBA00004123"/>
    </source>
</evidence>
<evidence type="ECO:0000259" key="9">
    <source>
        <dbReference type="PROSITE" id="PS50217"/>
    </source>
</evidence>
<proteinExistence type="inferred from homology"/>
<keyword evidence="5" id="KW-0804">Transcription</keyword>
<feature type="compositionally biased region" description="Low complexity" evidence="8">
    <location>
        <begin position="71"/>
        <end position="81"/>
    </location>
</feature>
<dbReference type="GeneID" id="18598196"/>
<keyword evidence="7" id="KW-0175">Coiled coil</keyword>
<evidence type="ECO:0000256" key="8">
    <source>
        <dbReference type="SAM" id="MobiDB-lite"/>
    </source>
</evidence>
<dbReference type="PANTHER" id="PTHR45967">
    <property type="entry name" value="G-BOX-BINDING FACTOR 3-RELATED"/>
    <property type="match status" value="1"/>
</dbReference>
<gene>
    <name evidence="11" type="primary">LOC18598196</name>
</gene>
<evidence type="ECO:0000256" key="4">
    <source>
        <dbReference type="ARBA" id="ARBA00023125"/>
    </source>
</evidence>
<dbReference type="Proteomes" id="UP000694886">
    <property type="component" value="Chromosome 5"/>
</dbReference>
<dbReference type="InterPro" id="IPR004827">
    <property type="entry name" value="bZIP"/>
</dbReference>
<evidence type="ECO:0000256" key="3">
    <source>
        <dbReference type="ARBA" id="ARBA00023015"/>
    </source>
</evidence>
<sequence>MDLERGLASSSLASTPGEAVEGAEAVTADRMEMEAAEILAALAHSKKRDAVAVAAKFSAKWGCKGKRVSRRVSSSESPPSEIGLNQVDPVQSSSDLAEQDRAAVDQQQSQVTSTPVVIESIEAKQNSELLNGSHTCAARYTSKCVGKSRQNAEKETLRLHRMLTNKESDWQMIRERQILYSIMGMPEKDVWEDRQHDQMTGNDVLIKSVKAEQNAESVKSSPTCAAKYMSGGGGRSRQNLTEAEKEARRLRRILANRESARQTIRRRQALCEKLTLKVADLTRENENLKRAKELALKEYKSQESTNKHLKAQMVKAIKAEEGEAPRELKLAHQISGPSRNYPFYFYNQQPFPPFCWPSIVQSSNPVQTQCEHQNAIVVSSSISAPTNGRLDSSHDQENPINVNGPKTPLYVVPYPWFFSLPDHGNELHLRPCCGPKNNKDETSANNRFSAGCSLKSVVHEEKYNFSLPTEVEKEAYGSIEASSNNQNCTSVRLPSDGSVQCIRYQIKEEVILPTPLCSAGPTFVVEQENTPDVNTEAARVRACHFVGALPEENQESTNYTTKKVVDAAAAAEARKRRKELTKLKNLHGRQCRTHR</sequence>
<feature type="domain" description="BZIP" evidence="9">
    <location>
        <begin position="246"/>
        <end position="309"/>
    </location>
</feature>
<evidence type="ECO:0000256" key="7">
    <source>
        <dbReference type="SAM" id="Coils"/>
    </source>
</evidence>
<keyword evidence="3" id="KW-0805">Transcription regulation</keyword>
<protein>
    <submittedName>
        <fullName evidence="11">Uncharacterized protein LOC18598196 isoform X3</fullName>
    </submittedName>
</protein>
<dbReference type="AlphaFoldDB" id="A0AB32V3V0"/>
<dbReference type="CDD" id="cd14702">
    <property type="entry name" value="bZIP_plant_GBF1"/>
    <property type="match status" value="1"/>
</dbReference>
<evidence type="ECO:0000256" key="6">
    <source>
        <dbReference type="ARBA" id="ARBA00023242"/>
    </source>
</evidence>
<evidence type="ECO:0000313" key="11">
    <source>
        <dbReference type="RefSeq" id="XP_007027676.2"/>
    </source>
</evidence>